<protein>
    <recommendedName>
        <fullName evidence="3">Glutathione-dependent peroxiredoxin</fullName>
        <ecNumber evidence="3">1.11.1.27</ecNumber>
    </recommendedName>
</protein>
<dbReference type="RefSeq" id="WP_104883971.1">
    <property type="nucleotide sequence ID" value="NZ_JABWRR010000028.1"/>
</dbReference>
<dbReference type="Pfam" id="PF08534">
    <property type="entry name" value="Redoxin"/>
    <property type="match status" value="1"/>
</dbReference>
<reference evidence="5 6" key="1">
    <citation type="journal article" date="2020" name="Microorganisms">
        <title>Reliable Identification of Environmental Pseudomonas Isolates Using the rpoD Gene.</title>
        <authorList>
            <consortium name="The Broad Institute Genome Sequencing Platform"/>
            <person name="Girard L."/>
            <person name="Lood C."/>
            <person name="Rokni-Zadeh H."/>
            <person name="van Noort V."/>
            <person name="Lavigne R."/>
            <person name="De Mot R."/>
        </authorList>
    </citation>
    <scope>NUCLEOTIDE SEQUENCE [LARGE SCALE GENOMIC DNA]</scope>
    <source>
        <strain evidence="5 6">RW7P2</strain>
    </source>
</reference>
<name>A0ABR6VDA1_9PSED</name>
<dbReference type="SUPFAM" id="SSF52833">
    <property type="entry name" value="Thioredoxin-like"/>
    <property type="match status" value="1"/>
</dbReference>
<feature type="domain" description="Thioredoxin" evidence="4">
    <location>
        <begin position="2"/>
        <end position="167"/>
    </location>
</feature>
<keyword evidence="2 3" id="KW-0560">Oxidoreductase</keyword>
<dbReference type="EMBL" id="JABWRS010000025">
    <property type="protein sequence ID" value="MBC3478519.1"/>
    <property type="molecule type" value="Genomic_DNA"/>
</dbReference>
<dbReference type="Proteomes" id="UP000628086">
    <property type="component" value="Unassembled WGS sequence"/>
</dbReference>
<organism evidence="5 6">
    <name type="scientific">Pseudomonas taiwanensis</name>
    <dbReference type="NCBI Taxonomy" id="470150"/>
    <lineage>
        <taxon>Bacteria</taxon>
        <taxon>Pseudomonadati</taxon>
        <taxon>Pseudomonadota</taxon>
        <taxon>Gammaproteobacteria</taxon>
        <taxon>Pseudomonadales</taxon>
        <taxon>Pseudomonadaceae</taxon>
        <taxon>Pseudomonas</taxon>
    </lineage>
</organism>
<evidence type="ECO:0000259" key="4">
    <source>
        <dbReference type="PROSITE" id="PS51352"/>
    </source>
</evidence>
<dbReference type="InterPro" id="IPR036249">
    <property type="entry name" value="Thioredoxin-like_sf"/>
</dbReference>
<dbReference type="EC" id="1.11.1.27" evidence="3"/>
<comment type="function">
    <text evidence="3">Thiol-specific peroxidase that catalyzes the reduction of hydrogen peroxide and organic hydroperoxides to water and alcohols, respectively. Plays a role in cell protection against oxidative stress by detoxifying peroxides.</text>
</comment>
<dbReference type="InterPro" id="IPR013766">
    <property type="entry name" value="Thioredoxin_domain"/>
</dbReference>
<dbReference type="CDD" id="cd03013">
    <property type="entry name" value="PRX5_like"/>
    <property type="match status" value="1"/>
</dbReference>
<accession>A0ABR6VDA1</accession>
<keyword evidence="3" id="KW-0676">Redox-active center</keyword>
<evidence type="ECO:0000256" key="1">
    <source>
        <dbReference type="ARBA" id="ARBA00022559"/>
    </source>
</evidence>
<evidence type="ECO:0000313" key="6">
    <source>
        <dbReference type="Proteomes" id="UP000628086"/>
    </source>
</evidence>
<proteinExistence type="inferred from homology"/>
<evidence type="ECO:0000256" key="2">
    <source>
        <dbReference type="ARBA" id="ARBA00023002"/>
    </source>
</evidence>
<sequence>MIKTGDLLPEATLHEYSEGHNACPIGPQAFSLHARCAGKRVVIFGLPGAFTPTCSQRHVPGYLAAAPELFAQGVDEILCVAVNDAFVMNAWGKTFPVQGEVAMIADGNCAFTDALGLAQDSSARGMGRRSQRYALLADNLVVRRIEVDAPGKLDVSDAQRMLDFLRDQDGA</sequence>
<dbReference type="PROSITE" id="PS51352">
    <property type="entry name" value="THIOREDOXIN_2"/>
    <property type="match status" value="1"/>
</dbReference>
<evidence type="ECO:0000313" key="5">
    <source>
        <dbReference type="EMBL" id="MBC3478519.1"/>
    </source>
</evidence>
<evidence type="ECO:0000256" key="3">
    <source>
        <dbReference type="RuleBase" id="RU366011"/>
    </source>
</evidence>
<comment type="caution">
    <text evidence="5">The sequence shown here is derived from an EMBL/GenBank/DDBJ whole genome shotgun (WGS) entry which is preliminary data.</text>
</comment>
<dbReference type="Gene3D" id="3.40.30.10">
    <property type="entry name" value="Glutaredoxin"/>
    <property type="match status" value="1"/>
</dbReference>
<dbReference type="InterPro" id="IPR013740">
    <property type="entry name" value="Redoxin"/>
</dbReference>
<keyword evidence="6" id="KW-1185">Reference proteome</keyword>
<dbReference type="InterPro" id="IPR037944">
    <property type="entry name" value="PRX5-like"/>
</dbReference>
<dbReference type="PANTHER" id="PTHR10430:SF16">
    <property type="entry name" value="PEROXIREDOXIN-5, MITOCHONDRIAL"/>
    <property type="match status" value="1"/>
</dbReference>
<dbReference type="PANTHER" id="PTHR10430">
    <property type="entry name" value="PEROXIREDOXIN"/>
    <property type="match status" value="1"/>
</dbReference>
<keyword evidence="3" id="KW-0049">Antioxidant</keyword>
<comment type="catalytic activity">
    <reaction evidence="3">
        <text>a hydroperoxide + 2 glutathione = an alcohol + glutathione disulfide + H2O</text>
        <dbReference type="Rhea" id="RHEA:62632"/>
        <dbReference type="ChEBI" id="CHEBI:15377"/>
        <dbReference type="ChEBI" id="CHEBI:30879"/>
        <dbReference type="ChEBI" id="CHEBI:35924"/>
        <dbReference type="ChEBI" id="CHEBI:57925"/>
        <dbReference type="ChEBI" id="CHEBI:58297"/>
        <dbReference type="EC" id="1.11.1.27"/>
    </reaction>
</comment>
<comment type="similarity">
    <text evidence="3">Belongs to the peroxiredoxin family. Prx5 subfamily.</text>
</comment>
<gene>
    <name evidence="5" type="ORF">HU747_23320</name>
</gene>
<keyword evidence="1 3" id="KW-0575">Peroxidase</keyword>